<keyword evidence="6 15" id="KW-0808">Transferase</keyword>
<evidence type="ECO:0000256" key="1">
    <source>
        <dbReference type="ARBA" id="ARBA00002121"/>
    </source>
</evidence>
<dbReference type="PANTHER" id="PTHR22749:SF6">
    <property type="entry name" value="RIBOFLAVIN KINASE"/>
    <property type="match status" value="1"/>
</dbReference>
<evidence type="ECO:0000256" key="8">
    <source>
        <dbReference type="ARBA" id="ARBA00022741"/>
    </source>
</evidence>
<dbReference type="GO" id="GO:0009398">
    <property type="term" value="P:FMN biosynthetic process"/>
    <property type="evidence" value="ECO:0007669"/>
    <property type="project" value="UniProtKB-UniRule"/>
</dbReference>
<dbReference type="SMART" id="SM00904">
    <property type="entry name" value="Flavokinase"/>
    <property type="match status" value="1"/>
</dbReference>
<evidence type="ECO:0000256" key="2">
    <source>
        <dbReference type="ARBA" id="ARBA00004726"/>
    </source>
</evidence>
<dbReference type="CDD" id="cd02064">
    <property type="entry name" value="FAD_synthetase_N"/>
    <property type="match status" value="1"/>
</dbReference>
<comment type="catalytic activity">
    <reaction evidence="14 15">
        <text>FMN + ATP + H(+) = FAD + diphosphate</text>
        <dbReference type="Rhea" id="RHEA:17237"/>
        <dbReference type="ChEBI" id="CHEBI:15378"/>
        <dbReference type="ChEBI" id="CHEBI:30616"/>
        <dbReference type="ChEBI" id="CHEBI:33019"/>
        <dbReference type="ChEBI" id="CHEBI:57692"/>
        <dbReference type="ChEBI" id="CHEBI:58210"/>
        <dbReference type="EC" id="2.7.7.2"/>
    </reaction>
</comment>
<dbReference type="Proteomes" id="UP000184114">
    <property type="component" value="Unassembled WGS sequence"/>
</dbReference>
<name>A0A1M4SIH3_9FIRM</name>
<evidence type="ECO:0000256" key="4">
    <source>
        <dbReference type="ARBA" id="ARBA00022630"/>
    </source>
</evidence>
<comment type="catalytic activity">
    <reaction evidence="13 15">
        <text>riboflavin + ATP = FMN + ADP + H(+)</text>
        <dbReference type="Rhea" id="RHEA:14357"/>
        <dbReference type="ChEBI" id="CHEBI:15378"/>
        <dbReference type="ChEBI" id="CHEBI:30616"/>
        <dbReference type="ChEBI" id="CHEBI:57986"/>
        <dbReference type="ChEBI" id="CHEBI:58210"/>
        <dbReference type="ChEBI" id="CHEBI:456216"/>
        <dbReference type="EC" id="2.7.1.26"/>
    </reaction>
</comment>
<dbReference type="RefSeq" id="WP_072972303.1">
    <property type="nucleotide sequence ID" value="NZ_FQTY01000001.1"/>
</dbReference>
<comment type="function">
    <text evidence="1">Catalyzes the phosphorylation of riboflavin to FMN followed by the adenylation of FMN to FAD.</text>
</comment>
<organism evidence="17 18">
    <name type="scientific">Tissierella praeacuta DSM 18095</name>
    <dbReference type="NCBI Taxonomy" id="1123404"/>
    <lineage>
        <taxon>Bacteria</taxon>
        <taxon>Bacillati</taxon>
        <taxon>Bacillota</taxon>
        <taxon>Tissierellia</taxon>
        <taxon>Tissierellales</taxon>
        <taxon>Tissierellaceae</taxon>
        <taxon>Tissierella</taxon>
    </lineage>
</organism>
<dbReference type="InterPro" id="IPR015864">
    <property type="entry name" value="FAD_synthase"/>
</dbReference>
<dbReference type="SUPFAM" id="SSF82114">
    <property type="entry name" value="Riboflavin kinase-like"/>
    <property type="match status" value="1"/>
</dbReference>
<evidence type="ECO:0000259" key="16">
    <source>
        <dbReference type="SMART" id="SM00904"/>
    </source>
</evidence>
<accession>A0A1M4SIH3</accession>
<dbReference type="EMBL" id="FQTY01000001">
    <property type="protein sequence ID" value="SHE32011.1"/>
    <property type="molecule type" value="Genomic_DNA"/>
</dbReference>
<evidence type="ECO:0000256" key="9">
    <source>
        <dbReference type="ARBA" id="ARBA00022777"/>
    </source>
</evidence>
<comment type="pathway">
    <text evidence="2 15">Cofactor biosynthesis; FAD biosynthesis; FAD from FMN: step 1/1.</text>
</comment>
<dbReference type="GO" id="GO:0006747">
    <property type="term" value="P:FAD biosynthetic process"/>
    <property type="evidence" value="ECO:0007669"/>
    <property type="project" value="UniProtKB-UniRule"/>
</dbReference>
<sequence length="304" mass="34578">MEIIELSNYNETRFNTAIALGNFDGIHIGHQELIKTMISKSKELGIKSSLLLFKSHTKAIIDNSKPKMITNNQQKFKIAKDLGVDIIYILDFDDKIMKLSGEDFIKNIIINKMNGKLLVVGFDYRFGYKASGDSKYLMKLGKDYDIDVIVLDPVYKDKDIISSSNIRSLIADGNISLCLKMLGRPYSIIGRVIPGKNRGNKLGFPTANIEPIDNYVIPKNGVYMTNTIIDGKKYVSATNIGYNPTFNEDILKIETYILDFNGDVYGNTLEIEFLDFLRNDIKFQNKEALIEQMKIDIEMIKLRQ</sequence>
<evidence type="ECO:0000256" key="6">
    <source>
        <dbReference type="ARBA" id="ARBA00022679"/>
    </source>
</evidence>
<dbReference type="NCBIfam" id="NF004162">
    <property type="entry name" value="PRK05627.1-5"/>
    <property type="match status" value="1"/>
</dbReference>
<dbReference type="EC" id="2.7.1.26" evidence="15"/>
<dbReference type="AlphaFoldDB" id="A0A1M4SIH3"/>
<dbReference type="UniPathway" id="UPA00276">
    <property type="reaction ID" value="UER00406"/>
</dbReference>
<dbReference type="NCBIfam" id="TIGR00083">
    <property type="entry name" value="ribF"/>
    <property type="match status" value="1"/>
</dbReference>
<keyword evidence="12" id="KW-0511">Multifunctional enzyme</keyword>
<dbReference type="Pfam" id="PF01687">
    <property type="entry name" value="Flavokinase"/>
    <property type="match status" value="1"/>
</dbReference>
<evidence type="ECO:0000256" key="3">
    <source>
        <dbReference type="ARBA" id="ARBA00005201"/>
    </source>
</evidence>
<evidence type="ECO:0000256" key="14">
    <source>
        <dbReference type="ARBA" id="ARBA00049494"/>
    </source>
</evidence>
<dbReference type="UniPathway" id="UPA00277">
    <property type="reaction ID" value="UER00407"/>
</dbReference>
<dbReference type="InterPro" id="IPR015865">
    <property type="entry name" value="Riboflavin_kinase_bac/euk"/>
</dbReference>
<dbReference type="InterPro" id="IPR002606">
    <property type="entry name" value="Riboflavin_kinase_bac"/>
</dbReference>
<dbReference type="STRING" id="1123404.SAMN02745784_00339"/>
<comment type="pathway">
    <text evidence="3 15">Cofactor biosynthesis; FMN biosynthesis; FMN from riboflavin (ATP route): step 1/1.</text>
</comment>
<dbReference type="InterPro" id="IPR023468">
    <property type="entry name" value="Riboflavin_kinase"/>
</dbReference>
<dbReference type="Pfam" id="PF06574">
    <property type="entry name" value="FAD_syn"/>
    <property type="match status" value="1"/>
</dbReference>
<dbReference type="Gene3D" id="2.40.30.30">
    <property type="entry name" value="Riboflavin kinase-like"/>
    <property type="match status" value="1"/>
</dbReference>
<feature type="domain" description="Riboflavin kinase" evidence="16">
    <location>
        <begin position="181"/>
        <end position="303"/>
    </location>
</feature>
<keyword evidence="9 15" id="KW-0418">Kinase</keyword>
<dbReference type="SUPFAM" id="SSF52374">
    <property type="entry name" value="Nucleotidylyl transferase"/>
    <property type="match status" value="1"/>
</dbReference>
<keyword evidence="8 15" id="KW-0547">Nucleotide-binding</keyword>
<evidence type="ECO:0000313" key="18">
    <source>
        <dbReference type="Proteomes" id="UP000184114"/>
    </source>
</evidence>
<dbReference type="EC" id="2.7.7.2" evidence="15"/>
<keyword evidence="18" id="KW-1185">Reference proteome</keyword>
<evidence type="ECO:0000256" key="13">
    <source>
        <dbReference type="ARBA" id="ARBA00047880"/>
    </source>
</evidence>
<keyword evidence="4 15" id="KW-0285">Flavoprotein</keyword>
<evidence type="ECO:0000256" key="11">
    <source>
        <dbReference type="ARBA" id="ARBA00022840"/>
    </source>
</evidence>
<dbReference type="FunFam" id="3.40.50.620:FF:000021">
    <property type="entry name" value="Riboflavin biosynthesis protein"/>
    <property type="match status" value="1"/>
</dbReference>
<evidence type="ECO:0000256" key="5">
    <source>
        <dbReference type="ARBA" id="ARBA00022643"/>
    </source>
</evidence>
<evidence type="ECO:0000256" key="7">
    <source>
        <dbReference type="ARBA" id="ARBA00022695"/>
    </source>
</evidence>
<dbReference type="PIRSF" id="PIRSF004491">
    <property type="entry name" value="FAD_Synth"/>
    <property type="match status" value="1"/>
</dbReference>
<evidence type="ECO:0000256" key="12">
    <source>
        <dbReference type="ARBA" id="ARBA00023268"/>
    </source>
</evidence>
<dbReference type="GO" id="GO:0003919">
    <property type="term" value="F:FMN adenylyltransferase activity"/>
    <property type="evidence" value="ECO:0007669"/>
    <property type="project" value="UniProtKB-UniRule"/>
</dbReference>
<keyword evidence="7 15" id="KW-0548">Nucleotidyltransferase</keyword>
<dbReference type="PANTHER" id="PTHR22749">
    <property type="entry name" value="RIBOFLAVIN KINASE/FMN ADENYLYLTRANSFERASE"/>
    <property type="match status" value="1"/>
</dbReference>
<evidence type="ECO:0000313" key="17">
    <source>
        <dbReference type="EMBL" id="SHE32011.1"/>
    </source>
</evidence>
<evidence type="ECO:0000256" key="10">
    <source>
        <dbReference type="ARBA" id="ARBA00022827"/>
    </source>
</evidence>
<dbReference type="GO" id="GO:0008531">
    <property type="term" value="F:riboflavin kinase activity"/>
    <property type="evidence" value="ECO:0007669"/>
    <property type="project" value="UniProtKB-UniRule"/>
</dbReference>
<reference evidence="18" key="1">
    <citation type="submission" date="2016-11" db="EMBL/GenBank/DDBJ databases">
        <authorList>
            <person name="Varghese N."/>
            <person name="Submissions S."/>
        </authorList>
    </citation>
    <scope>NUCLEOTIDE SEQUENCE [LARGE SCALE GENOMIC DNA]</scope>
    <source>
        <strain evidence="18">DSM 18095</strain>
    </source>
</reference>
<dbReference type="GO" id="GO:0009231">
    <property type="term" value="P:riboflavin biosynthetic process"/>
    <property type="evidence" value="ECO:0007669"/>
    <property type="project" value="InterPro"/>
</dbReference>
<gene>
    <name evidence="17" type="ORF">SAMN02745784_00339</name>
</gene>
<comment type="similarity">
    <text evidence="15">Belongs to the ribF family.</text>
</comment>
<dbReference type="InterPro" id="IPR014729">
    <property type="entry name" value="Rossmann-like_a/b/a_fold"/>
</dbReference>
<keyword evidence="11 15" id="KW-0067">ATP-binding</keyword>
<dbReference type="Gene3D" id="3.40.50.620">
    <property type="entry name" value="HUPs"/>
    <property type="match status" value="1"/>
</dbReference>
<dbReference type="InterPro" id="IPR023465">
    <property type="entry name" value="Riboflavin_kinase_dom_sf"/>
</dbReference>
<keyword evidence="10 15" id="KW-0274">FAD</keyword>
<dbReference type="FunFam" id="2.40.30.30:FF:000003">
    <property type="entry name" value="Riboflavin biosynthesis protein"/>
    <property type="match status" value="1"/>
</dbReference>
<evidence type="ECO:0000256" key="15">
    <source>
        <dbReference type="PIRNR" id="PIRNR004491"/>
    </source>
</evidence>
<keyword evidence="5 15" id="KW-0288">FMN</keyword>
<protein>
    <recommendedName>
        <fullName evidence="15">Riboflavin biosynthesis protein</fullName>
    </recommendedName>
    <domain>
        <recommendedName>
            <fullName evidence="15">Riboflavin kinase</fullName>
            <ecNumber evidence="15">2.7.1.26</ecNumber>
        </recommendedName>
        <alternativeName>
            <fullName evidence="15">Flavokinase</fullName>
        </alternativeName>
    </domain>
    <domain>
        <recommendedName>
            <fullName evidence="15">FMN adenylyltransferase</fullName>
            <ecNumber evidence="15">2.7.7.2</ecNumber>
        </recommendedName>
        <alternativeName>
            <fullName evidence="15">FAD pyrophosphorylase</fullName>
        </alternativeName>
        <alternativeName>
            <fullName evidence="15">FAD synthase</fullName>
        </alternativeName>
    </domain>
</protein>
<dbReference type="GO" id="GO:0005524">
    <property type="term" value="F:ATP binding"/>
    <property type="evidence" value="ECO:0007669"/>
    <property type="project" value="UniProtKB-UniRule"/>
</dbReference>
<dbReference type="GeneID" id="90995032"/>
<proteinExistence type="inferred from homology"/>